<feature type="region of interest" description="Disordered" evidence="1">
    <location>
        <begin position="130"/>
        <end position="155"/>
    </location>
</feature>
<keyword evidence="2" id="KW-1133">Transmembrane helix</keyword>
<keyword evidence="2" id="KW-0812">Transmembrane</keyword>
<proteinExistence type="predicted"/>
<dbReference type="Proteomes" id="UP000468735">
    <property type="component" value="Unassembled WGS sequence"/>
</dbReference>
<gene>
    <name evidence="3" type="ORF">F8566_29430</name>
</gene>
<accession>A0A6H9YK03</accession>
<name>A0A6H9YK03_9ACTN</name>
<feature type="transmembrane region" description="Helical" evidence="2">
    <location>
        <begin position="105"/>
        <end position="123"/>
    </location>
</feature>
<organism evidence="3 4">
    <name type="scientific">Actinomadura rudentiformis</name>
    <dbReference type="NCBI Taxonomy" id="359158"/>
    <lineage>
        <taxon>Bacteria</taxon>
        <taxon>Bacillati</taxon>
        <taxon>Actinomycetota</taxon>
        <taxon>Actinomycetes</taxon>
        <taxon>Streptosporangiales</taxon>
        <taxon>Thermomonosporaceae</taxon>
        <taxon>Actinomadura</taxon>
    </lineage>
</organism>
<evidence type="ECO:0000256" key="1">
    <source>
        <dbReference type="SAM" id="MobiDB-lite"/>
    </source>
</evidence>
<dbReference type="EMBL" id="WBMT01000015">
    <property type="protein sequence ID" value="KAB2344733.1"/>
    <property type="molecule type" value="Genomic_DNA"/>
</dbReference>
<keyword evidence="4" id="KW-1185">Reference proteome</keyword>
<sequence length="155" mass="16892">MMSIRRKPQDEVLSRFGRVREACRHGAETWRLNASDAADRIAPAAQRTRDVAADRIMGARGWSAPRIENAARYVEGGLAPRVSSFLSDVADRVEPPKPSHRGRNITMMMLAAVAAVGIAGAVMTKRNSMQSLMEDDMSQPEAPAKSEANSHAHTP</sequence>
<comment type="caution">
    <text evidence="3">The sequence shown here is derived from an EMBL/GenBank/DDBJ whole genome shotgun (WGS) entry which is preliminary data.</text>
</comment>
<evidence type="ECO:0000313" key="4">
    <source>
        <dbReference type="Proteomes" id="UP000468735"/>
    </source>
</evidence>
<evidence type="ECO:0000313" key="3">
    <source>
        <dbReference type="EMBL" id="KAB2344733.1"/>
    </source>
</evidence>
<reference evidence="3 4" key="1">
    <citation type="submission" date="2019-09" db="EMBL/GenBank/DDBJ databases">
        <title>Actinomadura physcomitrii sp. nov., a novel actinomycete isolated from moss [Physcomitrium sphaericum (Ludw) Fuernr].</title>
        <authorList>
            <person name="Zhuang X."/>
            <person name="Liu C."/>
        </authorList>
    </citation>
    <scope>NUCLEOTIDE SEQUENCE [LARGE SCALE GENOMIC DNA]</scope>
    <source>
        <strain evidence="3 4">HMC1</strain>
    </source>
</reference>
<protein>
    <submittedName>
        <fullName evidence="3">Uncharacterized protein</fullName>
    </submittedName>
</protein>
<dbReference type="AlphaFoldDB" id="A0A6H9YK03"/>
<keyword evidence="2" id="KW-0472">Membrane</keyword>
<dbReference type="OrthoDB" id="3430394at2"/>
<evidence type="ECO:0000256" key="2">
    <source>
        <dbReference type="SAM" id="Phobius"/>
    </source>
</evidence>
<dbReference type="RefSeq" id="WP_151565101.1">
    <property type="nucleotide sequence ID" value="NZ_WBMT01000015.1"/>
</dbReference>